<dbReference type="PANTHER" id="PTHR33169">
    <property type="entry name" value="PADR-FAMILY TRANSCRIPTIONAL REGULATOR"/>
    <property type="match status" value="1"/>
</dbReference>
<gene>
    <name evidence="2" type="ORF">ACFSW7_08450</name>
</gene>
<dbReference type="Gene3D" id="1.10.10.10">
    <property type="entry name" value="Winged helix-like DNA-binding domain superfamily/Winged helix DNA-binding domain"/>
    <property type="match status" value="1"/>
</dbReference>
<dbReference type="EMBL" id="JBHUNE010000006">
    <property type="protein sequence ID" value="MFD2758408.1"/>
    <property type="molecule type" value="Genomic_DNA"/>
</dbReference>
<evidence type="ECO:0000313" key="2">
    <source>
        <dbReference type="EMBL" id="MFD2758408.1"/>
    </source>
</evidence>
<feature type="domain" description="Transcription regulator PadR N-terminal" evidence="1">
    <location>
        <begin position="15"/>
        <end position="87"/>
    </location>
</feature>
<dbReference type="Pfam" id="PF03551">
    <property type="entry name" value="PadR"/>
    <property type="match status" value="1"/>
</dbReference>
<dbReference type="InterPro" id="IPR005149">
    <property type="entry name" value="Tscrpt_reg_PadR_N"/>
</dbReference>
<protein>
    <submittedName>
        <fullName evidence="2">PadR family transcriptional regulator</fullName>
    </submittedName>
</protein>
<proteinExistence type="predicted"/>
<name>A0ABW5UXH2_9MICO</name>
<reference evidence="3" key="1">
    <citation type="journal article" date="2019" name="Int. J. Syst. Evol. Microbiol.">
        <title>The Global Catalogue of Microorganisms (GCM) 10K type strain sequencing project: providing services to taxonomists for standard genome sequencing and annotation.</title>
        <authorList>
            <consortium name="The Broad Institute Genomics Platform"/>
            <consortium name="The Broad Institute Genome Sequencing Center for Infectious Disease"/>
            <person name="Wu L."/>
            <person name="Ma J."/>
        </authorList>
    </citation>
    <scope>NUCLEOTIDE SEQUENCE [LARGE SCALE GENOMIC DNA]</scope>
    <source>
        <strain evidence="3">TISTR 1514</strain>
    </source>
</reference>
<dbReference type="InterPro" id="IPR052509">
    <property type="entry name" value="Metal_resp_DNA-bind_regulator"/>
</dbReference>
<dbReference type="PANTHER" id="PTHR33169:SF14">
    <property type="entry name" value="TRANSCRIPTIONAL REGULATOR RV3488"/>
    <property type="match status" value="1"/>
</dbReference>
<evidence type="ECO:0000313" key="3">
    <source>
        <dbReference type="Proteomes" id="UP001597492"/>
    </source>
</evidence>
<dbReference type="Proteomes" id="UP001597492">
    <property type="component" value="Unassembled WGS sequence"/>
</dbReference>
<dbReference type="SUPFAM" id="SSF46785">
    <property type="entry name" value="Winged helix' DNA-binding domain"/>
    <property type="match status" value="1"/>
</dbReference>
<organism evidence="2 3">
    <name type="scientific">Gulosibacter faecalis</name>
    <dbReference type="NCBI Taxonomy" id="272240"/>
    <lineage>
        <taxon>Bacteria</taxon>
        <taxon>Bacillati</taxon>
        <taxon>Actinomycetota</taxon>
        <taxon>Actinomycetes</taxon>
        <taxon>Micrococcales</taxon>
        <taxon>Microbacteriaceae</taxon>
        <taxon>Gulosibacter</taxon>
    </lineage>
</organism>
<dbReference type="InterPro" id="IPR036390">
    <property type="entry name" value="WH_DNA-bd_sf"/>
</dbReference>
<dbReference type="InterPro" id="IPR036388">
    <property type="entry name" value="WH-like_DNA-bd_sf"/>
</dbReference>
<accession>A0ABW5UXH2</accession>
<dbReference type="RefSeq" id="WP_019619380.1">
    <property type="nucleotide sequence ID" value="NZ_JBHUNE010000006.1"/>
</dbReference>
<evidence type="ECO:0000259" key="1">
    <source>
        <dbReference type="Pfam" id="PF03551"/>
    </source>
</evidence>
<comment type="caution">
    <text evidence="2">The sequence shown here is derived from an EMBL/GenBank/DDBJ whole genome shotgun (WGS) entry which is preliminary data.</text>
</comment>
<sequence>MISADVIRGYVDVLVLEALLEEPSYGYAISRRIELLAQGEYELKETTLYSALRRLEKNELITSFKGGQTHGRARTYYRLTDAGVAHYRAKVDEWYRTVDLIRRFIHDLPHDRMSTQEQGA</sequence>
<keyword evidence="3" id="KW-1185">Reference proteome</keyword>